<proteinExistence type="predicted"/>
<protein>
    <submittedName>
        <fullName evidence="1">Uncharacterized protein</fullName>
    </submittedName>
</protein>
<evidence type="ECO:0000313" key="2">
    <source>
        <dbReference type="Proteomes" id="UP001642483"/>
    </source>
</evidence>
<accession>A0ABP0GLS7</accession>
<dbReference type="EMBL" id="CAWYQH010000119">
    <property type="protein sequence ID" value="CAK8691125.1"/>
    <property type="molecule type" value="Genomic_DNA"/>
</dbReference>
<keyword evidence="2" id="KW-1185">Reference proteome</keyword>
<comment type="caution">
    <text evidence="1">The sequence shown here is derived from an EMBL/GenBank/DDBJ whole genome shotgun (WGS) entry which is preliminary data.</text>
</comment>
<organism evidence="1 2">
    <name type="scientific">Clavelina lepadiformis</name>
    <name type="common">Light-bulb sea squirt</name>
    <name type="synonym">Ascidia lepadiformis</name>
    <dbReference type="NCBI Taxonomy" id="159417"/>
    <lineage>
        <taxon>Eukaryota</taxon>
        <taxon>Metazoa</taxon>
        <taxon>Chordata</taxon>
        <taxon>Tunicata</taxon>
        <taxon>Ascidiacea</taxon>
        <taxon>Aplousobranchia</taxon>
        <taxon>Clavelinidae</taxon>
        <taxon>Clavelina</taxon>
    </lineage>
</organism>
<reference evidence="1 2" key="1">
    <citation type="submission" date="2024-02" db="EMBL/GenBank/DDBJ databases">
        <authorList>
            <person name="Daric V."/>
            <person name="Darras S."/>
        </authorList>
    </citation>
    <scope>NUCLEOTIDE SEQUENCE [LARGE SCALE GENOMIC DNA]</scope>
</reference>
<sequence length="127" mass="14832">MAQSDERTLAFTSRLNYSRLQSQCSPGTAKLISHPTFEAEKISNFILWPFLRHDRQQFLQKSSGQRKLKLSWPIKNEAIEPRSKPELAKAIAFDPGWQNFCFYFERSTFSFIYCMGSWATRSTILLK</sequence>
<gene>
    <name evidence="1" type="ORF">CVLEPA_LOCUS23717</name>
</gene>
<dbReference type="Proteomes" id="UP001642483">
    <property type="component" value="Unassembled WGS sequence"/>
</dbReference>
<evidence type="ECO:0000313" key="1">
    <source>
        <dbReference type="EMBL" id="CAK8691125.1"/>
    </source>
</evidence>
<name>A0ABP0GLS7_CLALP</name>